<keyword evidence="1" id="KW-1133">Transmembrane helix</keyword>
<dbReference type="AlphaFoldDB" id="A0A8S1BXQ1"/>
<organism evidence="2 3">
    <name type="scientific">Cloeon dipterum</name>
    <dbReference type="NCBI Taxonomy" id="197152"/>
    <lineage>
        <taxon>Eukaryota</taxon>
        <taxon>Metazoa</taxon>
        <taxon>Ecdysozoa</taxon>
        <taxon>Arthropoda</taxon>
        <taxon>Hexapoda</taxon>
        <taxon>Insecta</taxon>
        <taxon>Pterygota</taxon>
        <taxon>Palaeoptera</taxon>
        <taxon>Ephemeroptera</taxon>
        <taxon>Pisciforma</taxon>
        <taxon>Baetidae</taxon>
        <taxon>Cloeon</taxon>
    </lineage>
</organism>
<dbReference type="GO" id="GO:0016020">
    <property type="term" value="C:membrane"/>
    <property type="evidence" value="ECO:0007669"/>
    <property type="project" value="TreeGrafter"/>
</dbReference>
<comment type="caution">
    <text evidence="2">The sequence shown here is derived from an EMBL/GenBank/DDBJ whole genome shotgun (WGS) entry which is preliminary data.</text>
</comment>
<feature type="transmembrane region" description="Helical" evidence="1">
    <location>
        <begin position="30"/>
        <end position="56"/>
    </location>
</feature>
<reference evidence="2 3" key="1">
    <citation type="submission" date="2020-04" db="EMBL/GenBank/DDBJ databases">
        <authorList>
            <person name="Alioto T."/>
            <person name="Alioto T."/>
            <person name="Gomez Garrido J."/>
        </authorList>
    </citation>
    <scope>NUCLEOTIDE SEQUENCE [LARGE SCALE GENOMIC DNA]</scope>
</reference>
<accession>A0A8S1BXQ1</accession>
<dbReference type="PANTHER" id="PTHR22776">
    <property type="entry name" value="MARVEL-CONTAINING POTENTIAL LIPID RAFT-ASSOCIATED PROTEIN"/>
    <property type="match status" value="1"/>
</dbReference>
<name>A0A8S1BXQ1_9INSE</name>
<dbReference type="InterPro" id="IPR050578">
    <property type="entry name" value="MARVEL-CKLF_proteins"/>
</dbReference>
<sequence length="183" mass="20124">MTDRGSSYTSNKTDQSADEKVRQRFSSGNYVVSIPGMLKFLIIVVFLVSGIIFVSSSRCPNTPDWDQILFPVVTFTITFIWLMLYAAFLLAIAKKNLNVWASVDVGLSALAAILVVVTCILTITNCSGGLTIHFIPAPIALVGAILLAANAAATYIMWKYQKVPAPERPEFINRMARRFTIEA</sequence>
<feature type="transmembrane region" description="Helical" evidence="1">
    <location>
        <begin position="68"/>
        <end position="93"/>
    </location>
</feature>
<proteinExistence type="predicted"/>
<keyword evidence="3" id="KW-1185">Reference proteome</keyword>
<keyword evidence="1" id="KW-0472">Membrane</keyword>
<feature type="transmembrane region" description="Helical" evidence="1">
    <location>
        <begin position="135"/>
        <end position="158"/>
    </location>
</feature>
<dbReference type="OrthoDB" id="8043446at2759"/>
<dbReference type="PANTHER" id="PTHR22776:SF49">
    <property type="entry name" value="MARVEL DOMAIN-CONTAINING PROTEIN"/>
    <property type="match status" value="1"/>
</dbReference>
<protein>
    <recommendedName>
        <fullName evidence="4">MARVEL domain-containing protein</fullName>
    </recommendedName>
</protein>
<gene>
    <name evidence="2" type="ORF">CLODIP_2_CD02216</name>
</gene>
<keyword evidence="1" id="KW-0812">Transmembrane</keyword>
<evidence type="ECO:0000313" key="2">
    <source>
        <dbReference type="EMBL" id="CAB3363378.1"/>
    </source>
</evidence>
<evidence type="ECO:0008006" key="4">
    <source>
        <dbReference type="Google" id="ProtNLM"/>
    </source>
</evidence>
<feature type="transmembrane region" description="Helical" evidence="1">
    <location>
        <begin position="105"/>
        <end position="123"/>
    </location>
</feature>
<dbReference type="Proteomes" id="UP000494165">
    <property type="component" value="Unassembled WGS sequence"/>
</dbReference>
<evidence type="ECO:0000256" key="1">
    <source>
        <dbReference type="SAM" id="Phobius"/>
    </source>
</evidence>
<evidence type="ECO:0000313" key="3">
    <source>
        <dbReference type="Proteomes" id="UP000494165"/>
    </source>
</evidence>
<dbReference type="EMBL" id="CADEPI010000012">
    <property type="protein sequence ID" value="CAB3363378.1"/>
    <property type="molecule type" value="Genomic_DNA"/>
</dbReference>